<dbReference type="EC" id="2.7.4.-" evidence="11"/>
<feature type="active site" evidence="11">
    <location>
        <position position="244"/>
    </location>
</feature>
<evidence type="ECO:0000256" key="1">
    <source>
        <dbReference type="ARBA" id="ARBA00001120"/>
    </source>
</evidence>
<evidence type="ECO:0000256" key="6">
    <source>
        <dbReference type="ARBA" id="ARBA00022777"/>
    </source>
</evidence>
<dbReference type="InterPro" id="IPR028979">
    <property type="entry name" value="Ser_kin/Pase_Hpr-like_N_sf"/>
</dbReference>
<proteinExistence type="inferred from homology"/>
<dbReference type="InterPro" id="IPR027417">
    <property type="entry name" value="P-loop_NTPase"/>
</dbReference>
<accession>A0ABR5TNH1</accession>
<evidence type="ECO:0000256" key="8">
    <source>
        <dbReference type="ARBA" id="ARBA00023268"/>
    </source>
</evidence>
<name>A0ABR5TNH1_9BACL</name>
<evidence type="ECO:0000259" key="12">
    <source>
        <dbReference type="Pfam" id="PF02603"/>
    </source>
</evidence>
<dbReference type="PANTHER" id="PTHR30305">
    <property type="entry name" value="PROTEIN YJDM-RELATED"/>
    <property type="match status" value="1"/>
</dbReference>
<evidence type="ECO:0000256" key="3">
    <source>
        <dbReference type="ARBA" id="ARBA00022527"/>
    </source>
</evidence>
<dbReference type="Gene3D" id="3.40.50.300">
    <property type="entry name" value="P-loop containing nucleotide triphosphate hydrolases"/>
    <property type="match status" value="1"/>
</dbReference>
<comment type="miscellaneous">
    <text evidence="11">Both phosphorylation and phosphorolysis are carried out by the same active site and suggest a common mechanism for both reactions.</text>
</comment>
<keyword evidence="11" id="KW-0460">Magnesium</keyword>
<comment type="subunit">
    <text evidence="11">Homohexamer.</text>
</comment>
<dbReference type="SUPFAM" id="SSF75138">
    <property type="entry name" value="HprK N-terminal domain-like"/>
    <property type="match status" value="1"/>
</dbReference>
<dbReference type="EMBL" id="LSDB01000001">
    <property type="protein sequence ID" value="KXB58967.1"/>
    <property type="molecule type" value="Genomic_DNA"/>
</dbReference>
<dbReference type="EC" id="2.7.11.-" evidence="11"/>
<feature type="active site" description="Proton acceptor; for phosphorylation activity. Proton donor; for dephosphorylation activity" evidence="11">
    <location>
        <position position="177"/>
    </location>
</feature>
<evidence type="ECO:0000256" key="5">
    <source>
        <dbReference type="ARBA" id="ARBA00022741"/>
    </source>
</evidence>
<feature type="binding site" evidence="11">
    <location>
        <position position="160"/>
    </location>
    <ligand>
        <name>Mg(2+)</name>
        <dbReference type="ChEBI" id="CHEBI:18420"/>
    </ligand>
</feature>
<dbReference type="CDD" id="cd01918">
    <property type="entry name" value="HprK_C"/>
    <property type="match status" value="1"/>
</dbReference>
<evidence type="ECO:0000256" key="4">
    <source>
        <dbReference type="ARBA" id="ARBA00022679"/>
    </source>
</evidence>
<comment type="caution">
    <text evidence="14">The sequence shown here is derived from an EMBL/GenBank/DDBJ whole genome shotgun (WGS) entry which is preliminary data.</text>
</comment>
<evidence type="ECO:0000256" key="11">
    <source>
        <dbReference type="HAMAP-Rule" id="MF_01249"/>
    </source>
</evidence>
<dbReference type="GO" id="GO:0016301">
    <property type="term" value="F:kinase activity"/>
    <property type="evidence" value="ECO:0007669"/>
    <property type="project" value="UniProtKB-KW"/>
</dbReference>
<comment type="catalytic activity">
    <reaction evidence="10 11">
        <text>[HPr protein]-O-phospho-L-serine + phosphate + H(+) = [HPr protein]-L-serine + diphosphate</text>
        <dbReference type="Rhea" id="RHEA:46604"/>
        <dbReference type="Rhea" id="RHEA-COMP:11602"/>
        <dbReference type="Rhea" id="RHEA-COMP:11603"/>
        <dbReference type="ChEBI" id="CHEBI:15378"/>
        <dbReference type="ChEBI" id="CHEBI:29999"/>
        <dbReference type="ChEBI" id="CHEBI:33019"/>
        <dbReference type="ChEBI" id="CHEBI:43474"/>
        <dbReference type="ChEBI" id="CHEBI:83421"/>
    </reaction>
</comment>
<feature type="domain" description="HPr kinase/phosphorylase C-terminal" evidence="13">
    <location>
        <begin position="130"/>
        <end position="299"/>
    </location>
</feature>
<comment type="catalytic activity">
    <reaction evidence="1 11">
        <text>[HPr protein]-L-serine + ATP = [HPr protein]-O-phospho-L-serine + ADP + H(+)</text>
        <dbReference type="Rhea" id="RHEA:46600"/>
        <dbReference type="Rhea" id="RHEA-COMP:11602"/>
        <dbReference type="Rhea" id="RHEA-COMP:11603"/>
        <dbReference type="ChEBI" id="CHEBI:15378"/>
        <dbReference type="ChEBI" id="CHEBI:29999"/>
        <dbReference type="ChEBI" id="CHEBI:30616"/>
        <dbReference type="ChEBI" id="CHEBI:83421"/>
        <dbReference type="ChEBI" id="CHEBI:456216"/>
    </reaction>
</comment>
<dbReference type="HAMAP" id="MF_01249">
    <property type="entry name" value="HPr_kinase"/>
    <property type="match status" value="1"/>
</dbReference>
<protein>
    <recommendedName>
        <fullName evidence="11">HPr kinase/phosphorylase</fullName>
        <shortName evidence="11">HPrK/P</shortName>
        <ecNumber evidence="11">2.7.11.-</ecNumber>
        <ecNumber evidence="11">2.7.4.-</ecNumber>
    </recommendedName>
    <alternativeName>
        <fullName evidence="11">HPr(Ser) kinase/phosphorylase</fullName>
    </alternativeName>
</protein>
<keyword evidence="3 11" id="KW-0723">Serine/threonine-protein kinase</keyword>
<dbReference type="RefSeq" id="WP_066128301.1">
    <property type="nucleotide sequence ID" value="NZ_KQ959854.1"/>
</dbReference>
<feature type="active site" evidence="11">
    <location>
        <position position="138"/>
    </location>
</feature>
<evidence type="ECO:0000256" key="2">
    <source>
        <dbReference type="ARBA" id="ARBA00006883"/>
    </source>
</evidence>
<evidence type="ECO:0000313" key="14">
    <source>
        <dbReference type="EMBL" id="KXB58967.1"/>
    </source>
</evidence>
<keyword evidence="15" id="KW-1185">Reference proteome</keyword>
<dbReference type="Gene3D" id="3.40.1390.20">
    <property type="entry name" value="HprK N-terminal domain-like"/>
    <property type="match status" value="1"/>
</dbReference>
<gene>
    <name evidence="11" type="primary">hprK</name>
    <name evidence="14" type="ORF">HMPREF1871_00034</name>
</gene>
<comment type="similarity">
    <text evidence="2 11">Belongs to the HPrK/P family.</text>
</comment>
<keyword evidence="4 11" id="KW-0808">Transferase</keyword>
<evidence type="ECO:0000256" key="9">
    <source>
        <dbReference type="ARBA" id="ARBA00023277"/>
    </source>
</evidence>
<dbReference type="Pfam" id="PF02603">
    <property type="entry name" value="Hpr_kinase_N"/>
    <property type="match status" value="1"/>
</dbReference>
<evidence type="ECO:0000313" key="15">
    <source>
        <dbReference type="Proteomes" id="UP000070467"/>
    </source>
</evidence>
<keyword evidence="7 11" id="KW-0067">ATP-binding</keyword>
<dbReference type="SUPFAM" id="SSF53795">
    <property type="entry name" value="PEP carboxykinase-like"/>
    <property type="match status" value="1"/>
</dbReference>
<dbReference type="PANTHER" id="PTHR30305:SF1">
    <property type="entry name" value="HPR KINASE_PHOSPHORYLASE"/>
    <property type="match status" value="1"/>
</dbReference>
<sequence>MVVVNTRFIKENLNLEIISGENSLDREINSPDISRPALQLAGYFSHYDPTRVQVLGRGELSFFKLLTHEDKKARTRMLCTRKTPAIIITRGLEVPKELIDSAKKYGTPLLRTEETTSRLIAKLAFTLHRELAKEISMHGVLVEVYGVGILITGESGIGKSEIALELIKRGHRLISDDRVDIKELDSGFLIGRCGSSIIKNLLEIRGLGIINVMTLFGVGAVGEDKAIDLNIHLESWDKNKNYDRIGLERDSIKIHNTEIEKKVIPVSPGRNMAIIIESAAMNFKLNKMGINTSEQFEKNLTEKIMNNREKI</sequence>
<feature type="region of interest" description="Important for the catalytic mechanism of dephosphorylation" evidence="11">
    <location>
        <begin position="265"/>
        <end position="270"/>
    </location>
</feature>
<dbReference type="Pfam" id="PF07475">
    <property type="entry name" value="Hpr_kinase_C"/>
    <property type="match status" value="1"/>
</dbReference>
<comment type="function">
    <text evidence="11">Catalyzes the ATP- as well as the pyrophosphate-dependent phosphorylation of a specific serine residue in HPr, a phosphocarrier protein of the phosphoenolpyruvate-dependent sugar phosphotransferase system (PTS). HprK/P also catalyzes the pyrophosphate-producing, inorganic phosphate-dependent dephosphorylation (phosphorolysis) of seryl-phosphorylated HPr (P-Ser-HPr). The two antagonistic activities of HprK/P are regulated by several intracellular metabolites, which change their concentration in response to the absence or presence of rapidly metabolisable carbon sources (glucose, fructose, etc.) in the growth medium. Therefore, by controlling the phosphorylation state of HPr, HPrK/P is a sensor enzyme that plays a major role in the regulation of carbon metabolism and sugar transport: it mediates carbon catabolite repression (CCR), and regulates PTS-catalyzed carbohydrate uptake and inducer exclusion.</text>
</comment>
<keyword evidence="8 11" id="KW-0511">Multifunctional enzyme</keyword>
<dbReference type="InterPro" id="IPR011126">
    <property type="entry name" value="Hpr_kin/Pase_Hpr_N"/>
</dbReference>
<feature type="binding site" evidence="11">
    <location>
        <begin position="153"/>
        <end position="160"/>
    </location>
    <ligand>
        <name>ATP</name>
        <dbReference type="ChEBI" id="CHEBI:30616"/>
    </ligand>
</feature>
<feature type="domain" description="HPr(Ser) kinase/phosphorylase N-terminal" evidence="12">
    <location>
        <begin position="9"/>
        <end position="124"/>
    </location>
</feature>
<feature type="active site" evidence="11">
    <location>
        <position position="159"/>
    </location>
</feature>
<comment type="domain">
    <text evidence="11">The Walker A ATP-binding motif also binds Pi and PPi.</text>
</comment>
<reference evidence="14 15" key="1">
    <citation type="submission" date="2016-01" db="EMBL/GenBank/DDBJ databases">
        <authorList>
            <person name="Mitreva M."/>
            <person name="Pepin K.H."/>
            <person name="Mihindukulasuriya K.A."/>
            <person name="Fulton R."/>
            <person name="Fronick C."/>
            <person name="O'Laughlin M."/>
            <person name="Miner T."/>
            <person name="Herter B."/>
            <person name="Rosa B.A."/>
            <person name="Cordes M."/>
            <person name="Tomlinson C."/>
            <person name="Wollam A."/>
            <person name="Palsikar V.B."/>
            <person name="Mardis E.R."/>
            <person name="Wilson R.K."/>
        </authorList>
    </citation>
    <scope>NUCLEOTIDE SEQUENCE [LARGE SCALE GENOMIC DNA]</scope>
    <source>
        <strain evidence="14 15">KA00071</strain>
    </source>
</reference>
<comment type="cofactor">
    <cofactor evidence="11">
        <name>Mg(2+)</name>
        <dbReference type="ChEBI" id="CHEBI:18420"/>
    </cofactor>
</comment>
<dbReference type="NCBIfam" id="TIGR00679">
    <property type="entry name" value="hpr-ser"/>
    <property type="match status" value="1"/>
</dbReference>
<feature type="binding site" evidence="11">
    <location>
        <position position="203"/>
    </location>
    <ligand>
        <name>Mg(2+)</name>
        <dbReference type="ChEBI" id="CHEBI:18420"/>
    </ligand>
</feature>
<keyword evidence="11" id="KW-0479">Metal-binding</keyword>
<keyword evidence="6 11" id="KW-0418">Kinase</keyword>
<dbReference type="InterPro" id="IPR011104">
    <property type="entry name" value="Hpr_kin/Pase_C"/>
</dbReference>
<organism evidence="14 15">
    <name type="scientific">Gemelliphila asaccharolytica</name>
    <dbReference type="NCBI Taxonomy" id="502393"/>
    <lineage>
        <taxon>Bacteria</taxon>
        <taxon>Bacillati</taxon>
        <taxon>Bacillota</taxon>
        <taxon>Bacilli</taxon>
        <taxon>Bacillales</taxon>
        <taxon>Gemellaceae</taxon>
        <taxon>Gemelliphila</taxon>
    </lineage>
</organism>
<evidence type="ECO:0000256" key="10">
    <source>
        <dbReference type="ARBA" id="ARBA00047657"/>
    </source>
</evidence>
<keyword evidence="9 11" id="KW-0119">Carbohydrate metabolism</keyword>
<evidence type="ECO:0000259" key="13">
    <source>
        <dbReference type="Pfam" id="PF07475"/>
    </source>
</evidence>
<evidence type="ECO:0000256" key="7">
    <source>
        <dbReference type="ARBA" id="ARBA00022840"/>
    </source>
</evidence>
<feature type="region of interest" description="Important for the catalytic mechanism of both phosphorylation and dephosphorylation" evidence="11">
    <location>
        <begin position="202"/>
        <end position="211"/>
    </location>
</feature>
<dbReference type="Proteomes" id="UP000070467">
    <property type="component" value="Unassembled WGS sequence"/>
</dbReference>
<dbReference type="InterPro" id="IPR003755">
    <property type="entry name" value="HPr(Ser)_kin/Pase"/>
</dbReference>
<keyword evidence="5 11" id="KW-0547">Nucleotide-binding</keyword>